<evidence type="ECO:0000313" key="6">
    <source>
        <dbReference type="Proteomes" id="UP000789595"/>
    </source>
</evidence>
<feature type="compositionally biased region" description="Acidic residues" evidence="3">
    <location>
        <begin position="1"/>
        <end position="10"/>
    </location>
</feature>
<dbReference type="SMART" id="SM00322">
    <property type="entry name" value="KH"/>
    <property type="match status" value="3"/>
</dbReference>
<feature type="domain" description="K Homology" evidence="4">
    <location>
        <begin position="305"/>
        <end position="375"/>
    </location>
</feature>
<dbReference type="Proteomes" id="UP000789595">
    <property type="component" value="Unassembled WGS sequence"/>
</dbReference>
<dbReference type="OrthoDB" id="5204190at2759"/>
<evidence type="ECO:0000259" key="4">
    <source>
        <dbReference type="SMART" id="SM00322"/>
    </source>
</evidence>
<dbReference type="SUPFAM" id="SSF54791">
    <property type="entry name" value="Eukaryotic type KH-domain (KH-domain type I)"/>
    <property type="match status" value="3"/>
</dbReference>
<dbReference type="Gene3D" id="3.30.1370.10">
    <property type="entry name" value="K Homology domain, type 1"/>
    <property type="match status" value="3"/>
</dbReference>
<sequence length="455" mass="47061">MAEAAEEAPAEEAPAAPEPEAAAAAEPAPTEEAPPAPIVESTDPTPAEAAALEAAGEAPPPPPAQYGSPPQDGMYQQPAVYNVAPMAQYTIQALAGRTVEFKLLLPHAACGIVIGKGGAMVSHIRDASGCQVDVQESPAPPPMAGGVQGGSERIITLSGDFGSVYAAFQMVLQHLAAAQPADPLLTTRPPGSVEAVVLVPRNKTGGLIGRGGASINRVRQDSGATVKVGAPEDVVAGDPDVRKCIVSGAVEQVMAAFTLIVHKLEETPAGAARAADAPPMAQGYAQNPYVQQYPQGAMPAQLAPGTMPVQFQVPNESMGAVIGRAGATINQIRSMSGAKVDIAQSVPGMPMRLVTVTGTPDQIQMAQYLIQVKMGGGSLPAAGAQLAAGSYDPSQVAQQQQQAAALQQQMIQAQQQQYAQNPEMYRQQVAQQQAMLAQQQQQMQAGGYQYPAQQF</sequence>
<dbReference type="PANTHER" id="PTHR10288">
    <property type="entry name" value="KH DOMAIN CONTAINING RNA BINDING PROTEIN"/>
    <property type="match status" value="1"/>
</dbReference>
<dbReference type="InterPro" id="IPR004088">
    <property type="entry name" value="KH_dom_type_1"/>
</dbReference>
<comment type="caution">
    <text evidence="5">The sequence shown here is derived from an EMBL/GenBank/DDBJ whole genome shotgun (WGS) entry which is preliminary data.</text>
</comment>
<feature type="compositionally biased region" description="Low complexity" evidence="3">
    <location>
        <begin position="44"/>
        <end position="57"/>
    </location>
</feature>
<accession>A0A8J2T296</accession>
<evidence type="ECO:0000256" key="1">
    <source>
        <dbReference type="ARBA" id="ARBA00022737"/>
    </source>
</evidence>
<dbReference type="PROSITE" id="PS50084">
    <property type="entry name" value="KH_TYPE_1"/>
    <property type="match status" value="3"/>
</dbReference>
<reference evidence="5" key="1">
    <citation type="submission" date="2021-11" db="EMBL/GenBank/DDBJ databases">
        <authorList>
            <consortium name="Genoscope - CEA"/>
            <person name="William W."/>
        </authorList>
    </citation>
    <scope>NUCLEOTIDE SEQUENCE</scope>
</reference>
<evidence type="ECO:0000256" key="3">
    <source>
        <dbReference type="SAM" id="MobiDB-lite"/>
    </source>
</evidence>
<dbReference type="InterPro" id="IPR036612">
    <property type="entry name" value="KH_dom_type_1_sf"/>
</dbReference>
<dbReference type="EMBL" id="CAKKNE010000006">
    <property type="protein sequence ID" value="CAH0379234.1"/>
    <property type="molecule type" value="Genomic_DNA"/>
</dbReference>
<proteinExistence type="predicted"/>
<dbReference type="GO" id="GO:0003723">
    <property type="term" value="F:RNA binding"/>
    <property type="evidence" value="ECO:0007669"/>
    <property type="project" value="UniProtKB-UniRule"/>
</dbReference>
<feature type="compositionally biased region" description="Low complexity" evidence="3">
    <location>
        <begin position="11"/>
        <end position="31"/>
    </location>
</feature>
<feature type="domain" description="K Homology" evidence="4">
    <location>
        <begin position="191"/>
        <end position="265"/>
    </location>
</feature>
<name>A0A8J2T296_9STRA</name>
<feature type="region of interest" description="Disordered" evidence="3">
    <location>
        <begin position="1"/>
        <end position="73"/>
    </location>
</feature>
<gene>
    <name evidence="5" type="ORF">PECAL_6P08400</name>
</gene>
<evidence type="ECO:0000256" key="2">
    <source>
        <dbReference type="PROSITE-ProRule" id="PRU00117"/>
    </source>
</evidence>
<evidence type="ECO:0000313" key="5">
    <source>
        <dbReference type="EMBL" id="CAH0379234.1"/>
    </source>
</evidence>
<dbReference type="InterPro" id="IPR004087">
    <property type="entry name" value="KH_dom"/>
</dbReference>
<keyword evidence="6" id="KW-1185">Reference proteome</keyword>
<dbReference type="AlphaFoldDB" id="A0A8J2T296"/>
<keyword evidence="1" id="KW-0677">Repeat</keyword>
<dbReference type="Pfam" id="PF00013">
    <property type="entry name" value="KH_1"/>
    <property type="match status" value="3"/>
</dbReference>
<organism evidence="5 6">
    <name type="scientific">Pelagomonas calceolata</name>
    <dbReference type="NCBI Taxonomy" id="35677"/>
    <lineage>
        <taxon>Eukaryota</taxon>
        <taxon>Sar</taxon>
        <taxon>Stramenopiles</taxon>
        <taxon>Ochrophyta</taxon>
        <taxon>Pelagophyceae</taxon>
        <taxon>Pelagomonadales</taxon>
        <taxon>Pelagomonadaceae</taxon>
        <taxon>Pelagomonas</taxon>
    </lineage>
</organism>
<feature type="domain" description="K Homology" evidence="4">
    <location>
        <begin position="97"/>
        <end position="176"/>
    </location>
</feature>
<keyword evidence="2" id="KW-0694">RNA-binding</keyword>
<protein>
    <recommendedName>
        <fullName evidence="4">K Homology domain-containing protein</fullName>
    </recommendedName>
</protein>